<feature type="non-terminal residue" evidence="2">
    <location>
        <position position="1"/>
    </location>
</feature>
<organism evidence="2 3">
    <name type="scientific">Glonium stellatum</name>
    <dbReference type="NCBI Taxonomy" id="574774"/>
    <lineage>
        <taxon>Eukaryota</taxon>
        <taxon>Fungi</taxon>
        <taxon>Dikarya</taxon>
        <taxon>Ascomycota</taxon>
        <taxon>Pezizomycotina</taxon>
        <taxon>Dothideomycetes</taxon>
        <taxon>Pleosporomycetidae</taxon>
        <taxon>Gloniales</taxon>
        <taxon>Gloniaceae</taxon>
        <taxon>Glonium</taxon>
    </lineage>
</organism>
<dbReference type="EMBL" id="KV749362">
    <property type="protein sequence ID" value="OCL09780.1"/>
    <property type="molecule type" value="Genomic_DNA"/>
</dbReference>
<reference evidence="2 3" key="1">
    <citation type="journal article" date="2016" name="Nat. Commun.">
        <title>Ectomycorrhizal ecology is imprinted in the genome of the dominant symbiotic fungus Cenococcum geophilum.</title>
        <authorList>
            <consortium name="DOE Joint Genome Institute"/>
            <person name="Peter M."/>
            <person name="Kohler A."/>
            <person name="Ohm R.A."/>
            <person name="Kuo A."/>
            <person name="Krutzmann J."/>
            <person name="Morin E."/>
            <person name="Arend M."/>
            <person name="Barry K.W."/>
            <person name="Binder M."/>
            <person name="Choi C."/>
            <person name="Clum A."/>
            <person name="Copeland A."/>
            <person name="Grisel N."/>
            <person name="Haridas S."/>
            <person name="Kipfer T."/>
            <person name="LaButti K."/>
            <person name="Lindquist E."/>
            <person name="Lipzen A."/>
            <person name="Maire R."/>
            <person name="Meier B."/>
            <person name="Mihaltcheva S."/>
            <person name="Molinier V."/>
            <person name="Murat C."/>
            <person name="Poggeler S."/>
            <person name="Quandt C.A."/>
            <person name="Sperisen C."/>
            <person name="Tritt A."/>
            <person name="Tisserant E."/>
            <person name="Crous P.W."/>
            <person name="Henrissat B."/>
            <person name="Nehls U."/>
            <person name="Egli S."/>
            <person name="Spatafora J.W."/>
            <person name="Grigoriev I.V."/>
            <person name="Martin F.M."/>
        </authorList>
    </citation>
    <scope>NUCLEOTIDE SEQUENCE [LARGE SCALE GENOMIC DNA]</scope>
    <source>
        <strain evidence="2 3">CBS 207.34</strain>
    </source>
</reference>
<keyword evidence="3" id="KW-1185">Reference proteome</keyword>
<evidence type="ECO:0000313" key="3">
    <source>
        <dbReference type="Proteomes" id="UP000250140"/>
    </source>
</evidence>
<proteinExistence type="predicted"/>
<dbReference type="Proteomes" id="UP000250140">
    <property type="component" value="Unassembled WGS sequence"/>
</dbReference>
<name>A0A8E2F3S1_9PEZI</name>
<sequence>YTLLYTIFNLGANFINLFKLNYNLVYYELRLNSLAWVGLTKVTPQTDCNRLVWYGSCPTLPTLCLSNGLRRNIFVDANGGTLYSYLRDYCTMSDYRSPKYLHRLQFISGQHAKKLNSTHAHANLIPYLTNSGKQQEASADGTTAVTPSGASNTVTTGSWQ</sequence>
<feature type="region of interest" description="Disordered" evidence="1">
    <location>
        <begin position="140"/>
        <end position="160"/>
    </location>
</feature>
<dbReference type="AlphaFoldDB" id="A0A8E2F3S1"/>
<evidence type="ECO:0000256" key="1">
    <source>
        <dbReference type="SAM" id="MobiDB-lite"/>
    </source>
</evidence>
<protein>
    <submittedName>
        <fullName evidence="2">Uncharacterized protein</fullName>
    </submittedName>
</protein>
<evidence type="ECO:0000313" key="2">
    <source>
        <dbReference type="EMBL" id="OCL09780.1"/>
    </source>
</evidence>
<accession>A0A8E2F3S1</accession>
<gene>
    <name evidence="2" type="ORF">AOQ84DRAFT_403630</name>
</gene>